<dbReference type="STRING" id="1329250.WOSG25_021770"/>
<keyword evidence="3" id="KW-1003">Cell membrane</keyword>
<dbReference type="NCBIfam" id="TIGR03592">
    <property type="entry name" value="yidC_oxa1_cterm"/>
    <property type="match status" value="1"/>
</dbReference>
<evidence type="ECO:0000256" key="1">
    <source>
        <dbReference type="ARBA" id="ARBA00004651"/>
    </source>
</evidence>
<comment type="subcellular location">
    <subcellularLocation>
        <location evidence="1">Cell membrane</location>
        <topology evidence="1">Multi-pass membrane protein</topology>
    </subcellularLocation>
    <subcellularLocation>
        <location evidence="9">Membrane</location>
        <topology evidence="9">Multi-pass membrane protein</topology>
    </subcellularLocation>
</comment>
<dbReference type="EMBL" id="DF820485">
    <property type="protein sequence ID" value="GAK30380.1"/>
    <property type="molecule type" value="Genomic_DNA"/>
</dbReference>
<keyword evidence="7 11" id="KW-0472">Membrane</keyword>
<dbReference type="GO" id="GO:0015031">
    <property type="term" value="P:protein transport"/>
    <property type="evidence" value="ECO:0007669"/>
    <property type="project" value="UniProtKB-KW"/>
</dbReference>
<feature type="transmembrane region" description="Helical" evidence="11">
    <location>
        <begin position="46"/>
        <end position="67"/>
    </location>
</feature>
<evidence type="ECO:0000256" key="11">
    <source>
        <dbReference type="SAM" id="Phobius"/>
    </source>
</evidence>
<feature type="compositionally biased region" description="Low complexity" evidence="10">
    <location>
        <begin position="274"/>
        <end position="289"/>
    </location>
</feature>
<accession>A0A069CRJ8</accession>
<dbReference type="Proteomes" id="UP000030643">
    <property type="component" value="Unassembled WGS sequence"/>
</dbReference>
<keyword evidence="5" id="KW-0653">Protein transport</keyword>
<evidence type="ECO:0000256" key="5">
    <source>
        <dbReference type="ARBA" id="ARBA00022927"/>
    </source>
</evidence>
<evidence type="ECO:0000259" key="12">
    <source>
        <dbReference type="Pfam" id="PF02096"/>
    </source>
</evidence>
<gene>
    <name evidence="13" type="ORF">WOSG25_021770</name>
</gene>
<feature type="transmembrane region" description="Helical" evidence="11">
    <location>
        <begin position="194"/>
        <end position="211"/>
    </location>
</feature>
<feature type="transmembrane region" description="Helical" evidence="11">
    <location>
        <begin position="164"/>
        <end position="182"/>
    </location>
</feature>
<dbReference type="InterPro" id="IPR028055">
    <property type="entry name" value="YidC/Oxa/ALB_C"/>
</dbReference>
<sequence>MKIKGITPILLVVLVVLLITGKIGFLQGPLTTFMEYVDHSIGGVNAIGWSIVILTIVVRTIMLPLMVHQQRLATIQQEKMRMLQPQLSKVQAAQKAATTPADQQKASAAMMSIYRENNVSLLGGMNFAALVIQWPIFFGLYRAIQHAHGVGNAAFFGITLGEKSITLAIATAVVYALQSWLSMIGVPKEQKKQMATMMYIMPVMMFFMTYITNAGIALYFFVGAIMVVLQTLIIVIWRPRLRRNVESSFVVKDVADDALAGRLKSDAPQGAFARAMQQAQQAASQNEQTQEPKDIEATEHETTDQKVANRERNAGKQQRDSE</sequence>
<evidence type="ECO:0000256" key="8">
    <source>
        <dbReference type="ARBA" id="ARBA00023186"/>
    </source>
</evidence>
<feature type="region of interest" description="Disordered" evidence="10">
    <location>
        <begin position="274"/>
        <end position="322"/>
    </location>
</feature>
<dbReference type="AlphaFoldDB" id="A0A069CRJ8"/>
<dbReference type="OrthoDB" id="9780552at2"/>
<dbReference type="PANTHER" id="PTHR12428">
    <property type="entry name" value="OXA1"/>
    <property type="match status" value="1"/>
</dbReference>
<evidence type="ECO:0000256" key="4">
    <source>
        <dbReference type="ARBA" id="ARBA00022692"/>
    </source>
</evidence>
<dbReference type="PANTHER" id="PTHR12428:SF65">
    <property type="entry name" value="CYTOCHROME C OXIDASE ASSEMBLY PROTEIN COX18, MITOCHONDRIAL"/>
    <property type="match status" value="1"/>
</dbReference>
<comment type="similarity">
    <text evidence="9">Belongs to the OXA1/ALB3/YidC family.</text>
</comment>
<dbReference type="eggNOG" id="COG0706">
    <property type="taxonomic scope" value="Bacteria"/>
</dbReference>
<evidence type="ECO:0000256" key="6">
    <source>
        <dbReference type="ARBA" id="ARBA00022989"/>
    </source>
</evidence>
<dbReference type="Pfam" id="PF02096">
    <property type="entry name" value="60KD_IMP"/>
    <property type="match status" value="1"/>
</dbReference>
<evidence type="ECO:0000256" key="10">
    <source>
        <dbReference type="SAM" id="MobiDB-lite"/>
    </source>
</evidence>
<dbReference type="InterPro" id="IPR001708">
    <property type="entry name" value="YidC/ALB3/OXA1/COX18"/>
</dbReference>
<dbReference type="GO" id="GO:0005886">
    <property type="term" value="C:plasma membrane"/>
    <property type="evidence" value="ECO:0007669"/>
    <property type="project" value="UniProtKB-SubCell"/>
</dbReference>
<protein>
    <submittedName>
        <fullName evidence="13">Cytochrome c biogenesis protein</fullName>
    </submittedName>
</protein>
<organism evidence="13 14">
    <name type="scientific">Weissella oryzae (strain DSM 25784 / JCM 18191 / LMG 30913 / SG25)</name>
    <dbReference type="NCBI Taxonomy" id="1329250"/>
    <lineage>
        <taxon>Bacteria</taxon>
        <taxon>Bacillati</taxon>
        <taxon>Bacillota</taxon>
        <taxon>Bacilli</taxon>
        <taxon>Lactobacillales</taxon>
        <taxon>Lactobacillaceae</taxon>
        <taxon>Weissella</taxon>
    </lineage>
</organism>
<evidence type="ECO:0000256" key="2">
    <source>
        <dbReference type="ARBA" id="ARBA00022448"/>
    </source>
</evidence>
<proteinExistence type="inferred from homology"/>
<feature type="transmembrane region" description="Helical" evidence="11">
    <location>
        <begin position="7"/>
        <end position="26"/>
    </location>
</feature>
<evidence type="ECO:0000313" key="13">
    <source>
        <dbReference type="EMBL" id="GAK30380.1"/>
    </source>
</evidence>
<dbReference type="GO" id="GO:0051205">
    <property type="term" value="P:protein insertion into membrane"/>
    <property type="evidence" value="ECO:0007669"/>
    <property type="project" value="TreeGrafter"/>
</dbReference>
<evidence type="ECO:0000256" key="9">
    <source>
        <dbReference type="RuleBase" id="RU003945"/>
    </source>
</evidence>
<dbReference type="RefSeq" id="WP_027698495.1">
    <property type="nucleotide sequence ID" value="NZ_DF820485.1"/>
</dbReference>
<feature type="compositionally biased region" description="Basic and acidic residues" evidence="10">
    <location>
        <begin position="290"/>
        <end position="322"/>
    </location>
</feature>
<dbReference type="GO" id="GO:0032977">
    <property type="term" value="F:membrane insertase activity"/>
    <property type="evidence" value="ECO:0007669"/>
    <property type="project" value="InterPro"/>
</dbReference>
<keyword evidence="8" id="KW-0143">Chaperone</keyword>
<evidence type="ECO:0000256" key="3">
    <source>
        <dbReference type="ARBA" id="ARBA00022475"/>
    </source>
</evidence>
<feature type="transmembrane region" description="Helical" evidence="11">
    <location>
        <begin position="217"/>
        <end position="237"/>
    </location>
</feature>
<dbReference type="CDD" id="cd20070">
    <property type="entry name" value="5TM_YidC_Alb3"/>
    <property type="match status" value="1"/>
</dbReference>
<feature type="domain" description="Membrane insertase YidC/Oxa/ALB C-terminal" evidence="12">
    <location>
        <begin position="48"/>
        <end position="234"/>
    </location>
</feature>
<reference evidence="14" key="1">
    <citation type="journal article" date="2014" name="Genome Announc.">
        <title>Draft genome sequence of Weissella oryzae SG25T, isolated from fermented rice grains.</title>
        <authorList>
            <person name="Tanizawa Y."/>
            <person name="Fujisawa T."/>
            <person name="Mochizuki T."/>
            <person name="Kaminuma E."/>
            <person name="Suzuki Y."/>
            <person name="Nakamura Y."/>
            <person name="Tohno M."/>
        </authorList>
    </citation>
    <scope>NUCLEOTIDE SEQUENCE [LARGE SCALE GENOMIC DNA]</scope>
    <source>
        <strain evidence="14">DSM 25784 / JCM 18191 / LMG 30913 / SG25</strain>
    </source>
</reference>
<keyword evidence="6 11" id="KW-1133">Transmembrane helix</keyword>
<keyword evidence="14" id="KW-1185">Reference proteome</keyword>
<dbReference type="InterPro" id="IPR047196">
    <property type="entry name" value="YidC_ALB_C"/>
</dbReference>
<name>A0A069CRJ8_WEIOS</name>
<evidence type="ECO:0000313" key="14">
    <source>
        <dbReference type="Proteomes" id="UP000030643"/>
    </source>
</evidence>
<keyword evidence="4 9" id="KW-0812">Transmembrane</keyword>
<evidence type="ECO:0000256" key="7">
    <source>
        <dbReference type="ARBA" id="ARBA00023136"/>
    </source>
</evidence>
<keyword evidence="2" id="KW-0813">Transport</keyword>
<feature type="transmembrane region" description="Helical" evidence="11">
    <location>
        <begin position="119"/>
        <end position="144"/>
    </location>
</feature>